<evidence type="ECO:0000313" key="3">
    <source>
        <dbReference type="Proteomes" id="UP000886887"/>
    </source>
</evidence>
<organism evidence="2 3">
    <name type="scientific">Candidatus Onthenecus intestinigallinarum</name>
    <dbReference type="NCBI Taxonomy" id="2840875"/>
    <lineage>
        <taxon>Bacteria</taxon>
        <taxon>Bacillati</taxon>
        <taxon>Bacillota</taxon>
        <taxon>Clostridia</taxon>
        <taxon>Eubacteriales</taxon>
        <taxon>Candidatus Onthenecus</taxon>
    </lineage>
</organism>
<dbReference type="PANTHER" id="PTHR11614">
    <property type="entry name" value="PHOSPHOLIPASE-RELATED"/>
    <property type="match status" value="1"/>
</dbReference>
<proteinExistence type="predicted"/>
<dbReference type="InterPro" id="IPR022742">
    <property type="entry name" value="Hydrolase_4"/>
</dbReference>
<protein>
    <submittedName>
        <fullName evidence="2">Lysophospholipase</fullName>
    </submittedName>
</protein>
<dbReference type="InterPro" id="IPR051044">
    <property type="entry name" value="MAG_DAG_Lipase"/>
</dbReference>
<evidence type="ECO:0000313" key="2">
    <source>
        <dbReference type="EMBL" id="HIQ71226.1"/>
    </source>
</evidence>
<dbReference type="AlphaFoldDB" id="A0A9D1CPV1"/>
<gene>
    <name evidence="2" type="ORF">IAB73_03325</name>
</gene>
<reference evidence="2" key="2">
    <citation type="journal article" date="2021" name="PeerJ">
        <title>Extensive microbial diversity within the chicken gut microbiome revealed by metagenomics and culture.</title>
        <authorList>
            <person name="Gilroy R."/>
            <person name="Ravi A."/>
            <person name="Getino M."/>
            <person name="Pursley I."/>
            <person name="Horton D.L."/>
            <person name="Alikhan N.F."/>
            <person name="Baker D."/>
            <person name="Gharbi K."/>
            <person name="Hall N."/>
            <person name="Watson M."/>
            <person name="Adriaenssens E.M."/>
            <person name="Foster-Nyarko E."/>
            <person name="Jarju S."/>
            <person name="Secka A."/>
            <person name="Antonio M."/>
            <person name="Oren A."/>
            <person name="Chaudhuri R.R."/>
            <person name="La Ragione R."/>
            <person name="Hildebrand F."/>
            <person name="Pallen M.J."/>
        </authorList>
    </citation>
    <scope>NUCLEOTIDE SEQUENCE</scope>
    <source>
        <strain evidence="2">ChiSxjej2B14-6234</strain>
    </source>
</reference>
<dbReference type="Gene3D" id="3.40.50.1820">
    <property type="entry name" value="alpha/beta hydrolase"/>
    <property type="match status" value="1"/>
</dbReference>
<dbReference type="SUPFAM" id="SSF53474">
    <property type="entry name" value="alpha/beta-Hydrolases"/>
    <property type="match status" value="1"/>
</dbReference>
<sequence>MATKAEWRLPSSDGRTQLHAVTWAPVPDESPVRAALILAHGMVEYVDRYDGFARALAARGFVVSGHDHLGHGLSAASAQDLGYFAERDGFDCLIEDVHRHRERIQAQHPGVPVFVLGHSMGSFVVRNYIQLHAQGLSGAVIVGTGHQPRAAALAGRALASLLMRTRGPRYRSALVNQLALGGLNRSFEPARTQNDFISRDEQVVDRYCADPLCSFVFTVSAYRDLFTGMLHLSDARRLAAMPRSLPLLLASGECDPLGDMGKGVTRLYEDYRRMGMRDVTLRLYPEDRHEVLNEPDRETVYADIAAWMERRL</sequence>
<dbReference type="Proteomes" id="UP000886887">
    <property type="component" value="Unassembled WGS sequence"/>
</dbReference>
<dbReference type="InterPro" id="IPR029058">
    <property type="entry name" value="AB_hydrolase_fold"/>
</dbReference>
<comment type="caution">
    <text evidence="2">The sequence shown here is derived from an EMBL/GenBank/DDBJ whole genome shotgun (WGS) entry which is preliminary data.</text>
</comment>
<evidence type="ECO:0000259" key="1">
    <source>
        <dbReference type="Pfam" id="PF12146"/>
    </source>
</evidence>
<dbReference type="Pfam" id="PF12146">
    <property type="entry name" value="Hydrolase_4"/>
    <property type="match status" value="1"/>
</dbReference>
<feature type="domain" description="Serine aminopeptidase S33" evidence="1">
    <location>
        <begin position="31"/>
        <end position="296"/>
    </location>
</feature>
<dbReference type="EMBL" id="DVFJ01000009">
    <property type="protein sequence ID" value="HIQ71226.1"/>
    <property type="molecule type" value="Genomic_DNA"/>
</dbReference>
<accession>A0A9D1CPV1</accession>
<name>A0A9D1CPV1_9FIRM</name>
<reference evidence="2" key="1">
    <citation type="submission" date="2020-10" db="EMBL/GenBank/DDBJ databases">
        <authorList>
            <person name="Gilroy R."/>
        </authorList>
    </citation>
    <scope>NUCLEOTIDE SEQUENCE</scope>
    <source>
        <strain evidence="2">ChiSxjej2B14-6234</strain>
    </source>
</reference>